<gene>
    <name evidence="1" type="ORF">CTI12_AA509180</name>
</gene>
<evidence type="ECO:0000313" key="1">
    <source>
        <dbReference type="EMBL" id="PWA46384.1"/>
    </source>
</evidence>
<protein>
    <submittedName>
        <fullName evidence="1">Zinc finger, RING-CH-type</fullName>
    </submittedName>
</protein>
<reference evidence="1 2" key="1">
    <citation type="journal article" date="2018" name="Mol. Plant">
        <title>The genome of Artemisia annua provides insight into the evolution of Asteraceae family and artemisinin biosynthesis.</title>
        <authorList>
            <person name="Shen Q."/>
            <person name="Zhang L."/>
            <person name="Liao Z."/>
            <person name="Wang S."/>
            <person name="Yan T."/>
            <person name="Shi P."/>
            <person name="Liu M."/>
            <person name="Fu X."/>
            <person name="Pan Q."/>
            <person name="Wang Y."/>
            <person name="Lv Z."/>
            <person name="Lu X."/>
            <person name="Zhang F."/>
            <person name="Jiang W."/>
            <person name="Ma Y."/>
            <person name="Chen M."/>
            <person name="Hao X."/>
            <person name="Li L."/>
            <person name="Tang Y."/>
            <person name="Lv G."/>
            <person name="Zhou Y."/>
            <person name="Sun X."/>
            <person name="Brodelius P.E."/>
            <person name="Rose J.K.C."/>
            <person name="Tang K."/>
        </authorList>
    </citation>
    <scope>NUCLEOTIDE SEQUENCE [LARGE SCALE GENOMIC DNA]</scope>
    <source>
        <strain evidence="2">cv. Huhao1</strain>
        <tissue evidence="1">Leaf</tissue>
    </source>
</reference>
<dbReference type="AlphaFoldDB" id="A0A2U1LBL3"/>
<comment type="caution">
    <text evidence="1">The sequence shown here is derived from an EMBL/GenBank/DDBJ whole genome shotgun (WGS) entry which is preliminary data.</text>
</comment>
<dbReference type="EMBL" id="PKPP01010309">
    <property type="protein sequence ID" value="PWA46384.1"/>
    <property type="molecule type" value="Genomic_DNA"/>
</dbReference>
<proteinExistence type="predicted"/>
<dbReference type="Proteomes" id="UP000245207">
    <property type="component" value="Unassembled WGS sequence"/>
</dbReference>
<accession>A0A2U1LBL3</accession>
<evidence type="ECO:0000313" key="2">
    <source>
        <dbReference type="Proteomes" id="UP000245207"/>
    </source>
</evidence>
<organism evidence="1 2">
    <name type="scientific">Artemisia annua</name>
    <name type="common">Sweet wormwood</name>
    <dbReference type="NCBI Taxonomy" id="35608"/>
    <lineage>
        <taxon>Eukaryota</taxon>
        <taxon>Viridiplantae</taxon>
        <taxon>Streptophyta</taxon>
        <taxon>Embryophyta</taxon>
        <taxon>Tracheophyta</taxon>
        <taxon>Spermatophyta</taxon>
        <taxon>Magnoliopsida</taxon>
        <taxon>eudicotyledons</taxon>
        <taxon>Gunneridae</taxon>
        <taxon>Pentapetalae</taxon>
        <taxon>asterids</taxon>
        <taxon>campanulids</taxon>
        <taxon>Asterales</taxon>
        <taxon>Asteraceae</taxon>
        <taxon>Asteroideae</taxon>
        <taxon>Anthemideae</taxon>
        <taxon>Artemisiinae</taxon>
        <taxon>Artemisia</taxon>
    </lineage>
</organism>
<sequence>MEKLNGKNRKEQILFLEIPSRTLHSQPSSSQEFVQIKIASTSTLTPQNVNFNLTLVKANASYANHSSKTKYSKKSLQLKLDFMNRSTIPDIEKMDSNLAP</sequence>
<name>A0A2U1LBL3_ARTAN</name>
<keyword evidence="2" id="KW-1185">Reference proteome</keyword>